<dbReference type="PROSITE" id="PS50850">
    <property type="entry name" value="MFS"/>
    <property type="match status" value="1"/>
</dbReference>
<proteinExistence type="predicted"/>
<evidence type="ECO:0000256" key="1">
    <source>
        <dbReference type="ARBA" id="ARBA00004651"/>
    </source>
</evidence>
<dbReference type="Gene3D" id="1.20.1250.20">
    <property type="entry name" value="MFS general substrate transporter like domains"/>
    <property type="match status" value="2"/>
</dbReference>
<name>A0A1L5F9F9_CLOKL</name>
<reference evidence="8 9" key="1">
    <citation type="submission" date="2016-12" db="EMBL/GenBank/DDBJ databases">
        <title>Complete genome sequence of Clostridium kluyveri JZZ isolated from the pit mud of a Chinese flavor liquor-making factory.</title>
        <authorList>
            <person name="Wang Y."/>
        </authorList>
    </citation>
    <scope>NUCLEOTIDE SEQUENCE [LARGE SCALE GENOMIC DNA]</scope>
    <source>
        <strain evidence="8 9">JZZ</strain>
    </source>
</reference>
<evidence type="ECO:0000259" key="7">
    <source>
        <dbReference type="PROSITE" id="PS50850"/>
    </source>
</evidence>
<dbReference type="Proteomes" id="UP000184604">
    <property type="component" value="Chromosome"/>
</dbReference>
<feature type="transmembrane region" description="Helical" evidence="6">
    <location>
        <begin position="391"/>
        <end position="410"/>
    </location>
</feature>
<feature type="transmembrane region" description="Helical" evidence="6">
    <location>
        <begin position="302"/>
        <end position="320"/>
    </location>
</feature>
<dbReference type="OrthoDB" id="9768783at2"/>
<evidence type="ECO:0000256" key="2">
    <source>
        <dbReference type="ARBA" id="ARBA00022448"/>
    </source>
</evidence>
<dbReference type="InterPro" id="IPR050495">
    <property type="entry name" value="ATG22/LtaA_families"/>
</dbReference>
<keyword evidence="3 6" id="KW-0812">Transmembrane</keyword>
<dbReference type="SUPFAM" id="SSF103473">
    <property type="entry name" value="MFS general substrate transporter"/>
    <property type="match status" value="1"/>
</dbReference>
<feature type="transmembrane region" description="Helical" evidence="6">
    <location>
        <begin position="54"/>
        <end position="76"/>
    </location>
</feature>
<dbReference type="InterPro" id="IPR036259">
    <property type="entry name" value="MFS_trans_sf"/>
</dbReference>
<accession>A0A1L5F9F9</accession>
<gene>
    <name evidence="8" type="ORF">BS101_13290</name>
</gene>
<evidence type="ECO:0000256" key="5">
    <source>
        <dbReference type="ARBA" id="ARBA00023136"/>
    </source>
</evidence>
<protein>
    <submittedName>
        <fullName evidence="8">MFS transporter</fullName>
    </submittedName>
</protein>
<dbReference type="AlphaFoldDB" id="A0A1L5F9F9"/>
<feature type="transmembrane region" description="Helical" evidence="6">
    <location>
        <begin position="148"/>
        <end position="167"/>
    </location>
</feature>
<keyword evidence="4 6" id="KW-1133">Transmembrane helix</keyword>
<feature type="transmembrane region" description="Helical" evidence="6">
    <location>
        <begin position="360"/>
        <end position="385"/>
    </location>
</feature>
<evidence type="ECO:0000256" key="4">
    <source>
        <dbReference type="ARBA" id="ARBA00022989"/>
    </source>
</evidence>
<dbReference type="PANTHER" id="PTHR23519:SF1">
    <property type="entry name" value="AUTOPHAGY-RELATED PROTEIN 22"/>
    <property type="match status" value="1"/>
</dbReference>
<feature type="transmembrane region" description="Helical" evidence="6">
    <location>
        <begin position="108"/>
        <end position="127"/>
    </location>
</feature>
<dbReference type="InterPro" id="IPR024671">
    <property type="entry name" value="Atg22-like"/>
</dbReference>
<dbReference type="Pfam" id="PF11700">
    <property type="entry name" value="ATG22"/>
    <property type="match status" value="1"/>
</dbReference>
<dbReference type="PANTHER" id="PTHR23519">
    <property type="entry name" value="AUTOPHAGY-RELATED PROTEIN 22"/>
    <property type="match status" value="1"/>
</dbReference>
<evidence type="ECO:0000313" key="9">
    <source>
        <dbReference type="Proteomes" id="UP000184604"/>
    </source>
</evidence>
<keyword evidence="2" id="KW-0813">Transport</keyword>
<evidence type="ECO:0000256" key="3">
    <source>
        <dbReference type="ARBA" id="ARBA00022692"/>
    </source>
</evidence>
<feature type="transmembrane region" description="Helical" evidence="6">
    <location>
        <begin position="267"/>
        <end position="290"/>
    </location>
</feature>
<feature type="transmembrane region" description="Helical" evidence="6">
    <location>
        <begin position="83"/>
        <end position="102"/>
    </location>
</feature>
<sequence>MIKLNKIEKSWALYDWANSVYAMIIISTMLPLYFKSIYKSAGGSASMSTAYWGYANSIGTLIIAIIAPILGTIADYKGYKMKFFNMFLAVGIAFTGLLAAVPTTHWNILLLFYILNSIGYSGSNIFYDAFLVDVTTEKRMDDVSTMGYALGYIGSTIPFIICMAIVILAQYSIIPVSTSTACRISFILTAIWWGLYTIPMIKNVRQVHGIDIEPNPLINSFKRLESTLKNIKKHKKMFLFLLAYFFYIDGVNTIIAMATSYGSDLGISGTSLLIILLLTQFIAFPFSILYGRLADKYKGKTMLYVGVIIYIFICVYAYFIQSTLDFWILAMLVGSSQGGIQALSRSYFGKLVPKESANEFFGFYNIFGKFAAIIGPFLVGIVTQITGKSNYGVFSIIFLFIIGGIILIKVPEDIETISPKIGLSMDVVKKLKK</sequence>
<feature type="domain" description="Major facilitator superfamily (MFS) profile" evidence="7">
    <location>
        <begin position="236"/>
        <end position="433"/>
    </location>
</feature>
<feature type="transmembrane region" description="Helical" evidence="6">
    <location>
        <begin position="238"/>
        <end position="261"/>
    </location>
</feature>
<organism evidence="8 9">
    <name type="scientific">Clostridium kluyveri</name>
    <dbReference type="NCBI Taxonomy" id="1534"/>
    <lineage>
        <taxon>Bacteria</taxon>
        <taxon>Bacillati</taxon>
        <taxon>Bacillota</taxon>
        <taxon>Clostridia</taxon>
        <taxon>Eubacteriales</taxon>
        <taxon>Clostridiaceae</taxon>
        <taxon>Clostridium</taxon>
    </lineage>
</organism>
<dbReference type="GO" id="GO:0005886">
    <property type="term" value="C:plasma membrane"/>
    <property type="evidence" value="ECO:0007669"/>
    <property type="project" value="UniProtKB-SubCell"/>
</dbReference>
<keyword evidence="5 6" id="KW-0472">Membrane</keyword>
<comment type="subcellular location">
    <subcellularLocation>
        <location evidence="1">Cell membrane</location>
        <topology evidence="1">Multi-pass membrane protein</topology>
    </subcellularLocation>
</comment>
<dbReference type="GO" id="GO:0022857">
    <property type="term" value="F:transmembrane transporter activity"/>
    <property type="evidence" value="ECO:0007669"/>
    <property type="project" value="InterPro"/>
</dbReference>
<dbReference type="CDD" id="cd17482">
    <property type="entry name" value="MFS_YxiO_like"/>
    <property type="match status" value="1"/>
</dbReference>
<dbReference type="EMBL" id="CP018335">
    <property type="protein sequence ID" value="APM39646.1"/>
    <property type="molecule type" value="Genomic_DNA"/>
</dbReference>
<feature type="transmembrane region" description="Helical" evidence="6">
    <location>
        <begin position="173"/>
        <end position="196"/>
    </location>
</feature>
<dbReference type="RefSeq" id="WP_073539264.1">
    <property type="nucleotide sequence ID" value="NZ_CP018335.1"/>
</dbReference>
<evidence type="ECO:0000313" key="8">
    <source>
        <dbReference type="EMBL" id="APM39646.1"/>
    </source>
</evidence>
<dbReference type="InterPro" id="IPR020846">
    <property type="entry name" value="MFS_dom"/>
</dbReference>
<evidence type="ECO:0000256" key="6">
    <source>
        <dbReference type="SAM" id="Phobius"/>
    </source>
</evidence>
<feature type="transmembrane region" description="Helical" evidence="6">
    <location>
        <begin position="12"/>
        <end position="34"/>
    </location>
</feature>